<gene>
    <name evidence="2" type="primary">tssG</name>
    <name evidence="2" type="ORF">Q4521_04860</name>
</gene>
<keyword evidence="1" id="KW-1133">Transmembrane helix</keyword>
<keyword evidence="1" id="KW-0472">Membrane</keyword>
<sequence>MSATDRFSAAHINADTVVDGMDKNISFFFLVSLLERAHQCAQQQASSVVGQLGSDSQPQDESLRFKTKYDLAFRASSIASVKPAAGEGGGAVNKYLVVVNFIGLAGAAGVLPLHYTRLIMDRLKQRDKAMADFLDIFHHRLVSLFYRAWQKYKFTAQYESSLALGKKDAFSTVIESLAGVSEQECFELQSYYAGHFAKKVRTVSSLRAVLMDYFGLPVEVDSFKGQWLPIEKRDQFCLSSKAKKQRLGAGILLGKRCWDVQSKIEIDVGPMSIEQYQRKGPGTEFFRSACKLMNRFLPAHINADMHFKVENKADFSLPLGKGLRLQRNGWLKSTKKEPLIATVSINRNE</sequence>
<dbReference type="AlphaFoldDB" id="A0AAW7X499"/>
<dbReference type="Proteomes" id="UP001169760">
    <property type="component" value="Unassembled WGS sequence"/>
</dbReference>
<keyword evidence="1" id="KW-0812">Transmembrane</keyword>
<reference evidence="2" key="1">
    <citation type="submission" date="2023-07" db="EMBL/GenBank/DDBJ databases">
        <title>Genome content predicts the carbon catabolic preferences of heterotrophic bacteria.</title>
        <authorList>
            <person name="Gralka M."/>
        </authorList>
    </citation>
    <scope>NUCLEOTIDE SEQUENCE</scope>
    <source>
        <strain evidence="2">I3M17_2</strain>
    </source>
</reference>
<comment type="caution">
    <text evidence="2">The sequence shown here is derived from an EMBL/GenBank/DDBJ whole genome shotgun (WGS) entry which is preliminary data.</text>
</comment>
<dbReference type="PANTHER" id="PTHR35564:SF4">
    <property type="entry name" value="CYTOPLASMIC PROTEIN"/>
    <property type="match status" value="1"/>
</dbReference>
<dbReference type="RefSeq" id="WP_303491447.1">
    <property type="nucleotide sequence ID" value="NZ_JAUOPB010000003.1"/>
</dbReference>
<protein>
    <submittedName>
        <fullName evidence="2">Type VI secretion system baseplate subunit TssG</fullName>
    </submittedName>
</protein>
<evidence type="ECO:0000256" key="1">
    <source>
        <dbReference type="SAM" id="Phobius"/>
    </source>
</evidence>
<proteinExistence type="predicted"/>
<evidence type="ECO:0000313" key="3">
    <source>
        <dbReference type="Proteomes" id="UP001169760"/>
    </source>
</evidence>
<dbReference type="Pfam" id="PF06996">
    <property type="entry name" value="T6SS_TssG"/>
    <property type="match status" value="1"/>
</dbReference>
<accession>A0AAW7X499</accession>
<dbReference type="NCBIfam" id="TIGR03347">
    <property type="entry name" value="VI_chp_1"/>
    <property type="match status" value="1"/>
</dbReference>
<organism evidence="2 3">
    <name type="scientific">Saccharophagus degradans</name>
    <dbReference type="NCBI Taxonomy" id="86304"/>
    <lineage>
        <taxon>Bacteria</taxon>
        <taxon>Pseudomonadati</taxon>
        <taxon>Pseudomonadota</taxon>
        <taxon>Gammaproteobacteria</taxon>
        <taxon>Cellvibrionales</taxon>
        <taxon>Cellvibrionaceae</taxon>
        <taxon>Saccharophagus</taxon>
    </lineage>
</organism>
<dbReference type="InterPro" id="IPR010732">
    <property type="entry name" value="T6SS_TssG-like"/>
</dbReference>
<name>A0AAW7X499_9GAMM</name>
<dbReference type="EMBL" id="JAUOPB010000003">
    <property type="protein sequence ID" value="MDO6421793.1"/>
    <property type="molecule type" value="Genomic_DNA"/>
</dbReference>
<dbReference type="PANTHER" id="PTHR35564">
    <property type="match status" value="1"/>
</dbReference>
<evidence type="ECO:0000313" key="2">
    <source>
        <dbReference type="EMBL" id="MDO6421793.1"/>
    </source>
</evidence>
<feature type="transmembrane region" description="Helical" evidence="1">
    <location>
        <begin position="95"/>
        <end position="116"/>
    </location>
</feature>